<reference evidence="1 2" key="1">
    <citation type="submission" date="2015-04" db="EMBL/GenBank/DDBJ databases">
        <title>Whole genome shotgun sequence of Flavihumibacter petaseus NBRC 106054.</title>
        <authorList>
            <person name="Miyazawa S."/>
            <person name="Hosoyama A."/>
            <person name="Hashimoto M."/>
            <person name="Noguchi M."/>
            <person name="Tsuchikane K."/>
            <person name="Ohji S."/>
            <person name="Yamazoe A."/>
            <person name="Ichikawa N."/>
            <person name="Kimura A."/>
            <person name="Fujita N."/>
        </authorList>
    </citation>
    <scope>NUCLEOTIDE SEQUENCE [LARGE SCALE GENOMIC DNA]</scope>
    <source>
        <strain evidence="1 2">NBRC 106054</strain>
    </source>
</reference>
<organism evidence="1 2">
    <name type="scientific">Flavihumibacter petaseus NBRC 106054</name>
    <dbReference type="NCBI Taxonomy" id="1220578"/>
    <lineage>
        <taxon>Bacteria</taxon>
        <taxon>Pseudomonadati</taxon>
        <taxon>Bacteroidota</taxon>
        <taxon>Chitinophagia</taxon>
        <taxon>Chitinophagales</taxon>
        <taxon>Chitinophagaceae</taxon>
        <taxon>Flavihumibacter</taxon>
    </lineage>
</organism>
<dbReference type="InterPro" id="IPR011990">
    <property type="entry name" value="TPR-like_helical_dom_sf"/>
</dbReference>
<evidence type="ECO:0008006" key="3">
    <source>
        <dbReference type="Google" id="ProtNLM"/>
    </source>
</evidence>
<dbReference type="AlphaFoldDB" id="A0A0E9MXT3"/>
<comment type="caution">
    <text evidence="1">The sequence shown here is derived from an EMBL/GenBank/DDBJ whole genome shotgun (WGS) entry which is preliminary data.</text>
</comment>
<evidence type="ECO:0000313" key="2">
    <source>
        <dbReference type="Proteomes" id="UP000033121"/>
    </source>
</evidence>
<name>A0A0E9MXT3_9BACT</name>
<dbReference type="Proteomes" id="UP000033121">
    <property type="component" value="Unassembled WGS sequence"/>
</dbReference>
<dbReference type="Gene3D" id="1.25.40.10">
    <property type="entry name" value="Tetratricopeptide repeat domain"/>
    <property type="match status" value="1"/>
</dbReference>
<gene>
    <name evidence="1" type="ORF">FPE01S_01_15420</name>
</gene>
<proteinExistence type="predicted"/>
<dbReference type="RefSeq" id="WP_046368202.1">
    <property type="nucleotide sequence ID" value="NZ_BBWV01000001.1"/>
</dbReference>
<dbReference type="EMBL" id="BBWV01000001">
    <property type="protein sequence ID" value="GAO42527.1"/>
    <property type="molecule type" value="Genomic_DNA"/>
</dbReference>
<evidence type="ECO:0000313" key="1">
    <source>
        <dbReference type="EMBL" id="GAO42527.1"/>
    </source>
</evidence>
<keyword evidence="2" id="KW-1185">Reference proteome</keyword>
<accession>A0A0E9MXT3</accession>
<sequence length="244" mass="28394">MNFCETFHNRVRVSLVTLFVAQSISVNAQDFRPVDKKEFKQCLKVLDQFDTTDVFKNYFCENASERIGDYYHEKGDFLKAIAYYDSADNKYRNAAQFCGNGDYIFFVPRKFKVSKCYKLLGDTKAALAVITPLVFDEFISGYVDSTMLEYYVSLLYSQFTREEIRKEIQITVNQLAYITEPVSLGDGPKDYIKISCTLKFFEYNLEFATHIFKSSAAGSMPLLFTRTYYLEQVPNLPIYKRIME</sequence>
<protein>
    <recommendedName>
        <fullName evidence="3">Tetratricopeptide repeat protein</fullName>
    </recommendedName>
</protein>